<sequence>MHELLQLRGETVATAESLTGGQLAALLTAVPGASRSYVGGVVSYATSVKIEVLGVPAELVESHGVISAPCASAMAARVAAVTGAVWGLATTGVAGPDPQEGHPPGTVYVGIAGPEGPTAVRLELSGERAEIQAATCREALGLLTGQLGKR</sequence>
<dbReference type="Gene3D" id="3.90.950.20">
    <property type="entry name" value="CinA-like"/>
    <property type="match status" value="1"/>
</dbReference>
<proteinExistence type="predicted"/>
<dbReference type="Proteomes" id="UP000473325">
    <property type="component" value="Unassembled WGS sequence"/>
</dbReference>
<protein>
    <submittedName>
        <fullName evidence="2">Nicotinamide-nucleotide amidohydrolase family protein</fullName>
    </submittedName>
</protein>
<evidence type="ECO:0000259" key="1">
    <source>
        <dbReference type="Pfam" id="PF02464"/>
    </source>
</evidence>
<feature type="domain" description="CinA C-terminal" evidence="1">
    <location>
        <begin position="2"/>
        <end position="144"/>
    </location>
</feature>
<dbReference type="EMBL" id="WUEK01000008">
    <property type="protein sequence ID" value="MXG90617.1"/>
    <property type="molecule type" value="Genomic_DNA"/>
</dbReference>
<dbReference type="GO" id="GO:0016787">
    <property type="term" value="F:hydrolase activity"/>
    <property type="evidence" value="ECO:0007669"/>
    <property type="project" value="UniProtKB-KW"/>
</dbReference>
<dbReference type="NCBIfam" id="TIGR00199">
    <property type="entry name" value="PncC_domain"/>
    <property type="match status" value="1"/>
</dbReference>
<evidence type="ECO:0000313" key="2">
    <source>
        <dbReference type="EMBL" id="MXG90617.1"/>
    </source>
</evidence>
<name>A0A6L7ET17_9ACTN</name>
<dbReference type="AlphaFoldDB" id="A0A6L7ET17"/>
<reference evidence="2 3" key="1">
    <citation type="submission" date="2019-12" db="EMBL/GenBank/DDBJ databases">
        <authorList>
            <person name="Kun Z."/>
        </authorList>
    </citation>
    <scope>NUCLEOTIDE SEQUENCE [LARGE SCALE GENOMIC DNA]</scope>
    <source>
        <strain evidence="2 3">YIM 123512</strain>
    </source>
</reference>
<organism evidence="2 3">
    <name type="scientific">Nocardioides flavescens</name>
    <dbReference type="NCBI Taxonomy" id="2691959"/>
    <lineage>
        <taxon>Bacteria</taxon>
        <taxon>Bacillati</taxon>
        <taxon>Actinomycetota</taxon>
        <taxon>Actinomycetes</taxon>
        <taxon>Propionibacteriales</taxon>
        <taxon>Nocardioidaceae</taxon>
        <taxon>Nocardioides</taxon>
    </lineage>
</organism>
<keyword evidence="2" id="KW-0378">Hydrolase</keyword>
<keyword evidence="3" id="KW-1185">Reference proteome</keyword>
<dbReference type="InterPro" id="IPR008136">
    <property type="entry name" value="CinA_C"/>
</dbReference>
<dbReference type="Pfam" id="PF02464">
    <property type="entry name" value="CinA"/>
    <property type="match status" value="1"/>
</dbReference>
<dbReference type="SUPFAM" id="SSF142433">
    <property type="entry name" value="CinA-like"/>
    <property type="match status" value="1"/>
</dbReference>
<dbReference type="InterPro" id="IPR036653">
    <property type="entry name" value="CinA-like_C"/>
</dbReference>
<gene>
    <name evidence="2" type="ORF">GRQ65_13765</name>
</gene>
<evidence type="ECO:0000313" key="3">
    <source>
        <dbReference type="Proteomes" id="UP000473325"/>
    </source>
</evidence>
<accession>A0A6L7ET17</accession>
<comment type="caution">
    <text evidence="2">The sequence shown here is derived from an EMBL/GenBank/DDBJ whole genome shotgun (WGS) entry which is preliminary data.</text>
</comment>